<dbReference type="RefSeq" id="WP_130290701.1">
    <property type="nucleotide sequence ID" value="NZ_SHKL01000001.1"/>
</dbReference>
<evidence type="ECO:0000313" key="4">
    <source>
        <dbReference type="Proteomes" id="UP000291591"/>
    </source>
</evidence>
<sequence length="524" mass="54955">MRHEPGTGDVPGARTSPSEQRHPRTTTGAVLLRGARVLGGPQGWARSGDPVDVRIEHGLVSAVGPGLSAAGAEVVDLDGRTVAPGLWDNHVHADQWSLARRRTDVSGARSAAEAVALVGERLRTDPPAPGETLMGYGFRDALWPEPAHRDLLDPVSGDTPVVLVSGDLHQGWLNSAALARYGHRDHPTGMVRESDFFALTTALQNVPADRLDAFAADAVHAAAARGVVGIVDFEAPWPLDAWARRIAAGADALRVVAAVWPSRLDDPIARRLHTGDVVPGTGGLLTTGPLKIVTDGSLNTRTAYCHDPYPGLEGSAHPCGMLLVPPSELEPLLRRATANGLDVAVHAIGDRANTLVLDAFAATEARGRIEHAQLLDDADVPRFAALGLVASVQPEHALDDRDVADALWKGRTHRSFAFASLHAAGAGLALGSDAPVAPLDPWIAIAAAVHRTADGRERWHPEQEIGRDVALAASAGPDGPIAVGRRADLVVTDADPAVCDPATLRAMPVAGTLLGGRWTHRAGI</sequence>
<feature type="domain" description="Amidohydrolase 3" evidence="2">
    <location>
        <begin position="73"/>
        <end position="518"/>
    </location>
</feature>
<dbReference type="Proteomes" id="UP000291591">
    <property type="component" value="Unassembled WGS sequence"/>
</dbReference>
<name>A0A4Q7V1D0_PSEST</name>
<dbReference type="AlphaFoldDB" id="A0A4Q7V1D0"/>
<dbReference type="GO" id="GO:0016810">
    <property type="term" value="F:hydrolase activity, acting on carbon-nitrogen (but not peptide) bonds"/>
    <property type="evidence" value="ECO:0007669"/>
    <property type="project" value="InterPro"/>
</dbReference>
<dbReference type="Pfam" id="PF07969">
    <property type="entry name" value="Amidohydro_3"/>
    <property type="match status" value="1"/>
</dbReference>
<evidence type="ECO:0000256" key="1">
    <source>
        <dbReference type="SAM" id="MobiDB-lite"/>
    </source>
</evidence>
<organism evidence="3 4">
    <name type="scientific">Pseudonocardia sediminis</name>
    <dbReference type="NCBI Taxonomy" id="1397368"/>
    <lineage>
        <taxon>Bacteria</taxon>
        <taxon>Bacillati</taxon>
        <taxon>Actinomycetota</taxon>
        <taxon>Actinomycetes</taxon>
        <taxon>Pseudonocardiales</taxon>
        <taxon>Pseudonocardiaceae</taxon>
        <taxon>Pseudonocardia</taxon>
    </lineage>
</organism>
<accession>A0A4Q7V1D0</accession>
<evidence type="ECO:0000259" key="2">
    <source>
        <dbReference type="Pfam" id="PF07969"/>
    </source>
</evidence>
<dbReference type="SUPFAM" id="SSF51556">
    <property type="entry name" value="Metallo-dependent hydrolases"/>
    <property type="match status" value="1"/>
</dbReference>
<dbReference type="OrthoDB" id="3173428at2"/>
<proteinExistence type="predicted"/>
<evidence type="ECO:0000313" key="3">
    <source>
        <dbReference type="EMBL" id="RZT86393.1"/>
    </source>
</evidence>
<dbReference type="SUPFAM" id="SSF51338">
    <property type="entry name" value="Composite domain of metallo-dependent hydrolases"/>
    <property type="match status" value="1"/>
</dbReference>
<dbReference type="Gene3D" id="3.20.20.140">
    <property type="entry name" value="Metal-dependent hydrolases"/>
    <property type="match status" value="1"/>
</dbReference>
<reference evidence="3 4" key="1">
    <citation type="submission" date="2019-02" db="EMBL/GenBank/DDBJ databases">
        <title>Sequencing the genomes of 1000 actinobacteria strains.</title>
        <authorList>
            <person name="Klenk H.-P."/>
        </authorList>
    </citation>
    <scope>NUCLEOTIDE SEQUENCE [LARGE SCALE GENOMIC DNA]</scope>
    <source>
        <strain evidence="3 4">DSM 45779</strain>
    </source>
</reference>
<dbReference type="PANTHER" id="PTHR22642">
    <property type="entry name" value="IMIDAZOLONEPROPIONASE"/>
    <property type="match status" value="1"/>
</dbReference>
<comment type="caution">
    <text evidence="3">The sequence shown here is derived from an EMBL/GenBank/DDBJ whole genome shotgun (WGS) entry which is preliminary data.</text>
</comment>
<gene>
    <name evidence="3" type="ORF">EV383_3288</name>
</gene>
<dbReference type="Gene3D" id="2.30.40.10">
    <property type="entry name" value="Urease, subunit C, domain 1"/>
    <property type="match status" value="1"/>
</dbReference>
<dbReference type="EMBL" id="SHKL01000001">
    <property type="protein sequence ID" value="RZT86393.1"/>
    <property type="molecule type" value="Genomic_DNA"/>
</dbReference>
<protein>
    <recommendedName>
        <fullName evidence="2">Amidohydrolase 3 domain-containing protein</fullName>
    </recommendedName>
</protein>
<dbReference type="InterPro" id="IPR032466">
    <property type="entry name" value="Metal_Hydrolase"/>
</dbReference>
<dbReference type="InterPro" id="IPR033932">
    <property type="entry name" value="YtcJ-like"/>
</dbReference>
<dbReference type="PANTHER" id="PTHR22642:SF2">
    <property type="entry name" value="PROTEIN LONG AFTER FAR-RED 3"/>
    <property type="match status" value="1"/>
</dbReference>
<dbReference type="InterPro" id="IPR011059">
    <property type="entry name" value="Metal-dep_hydrolase_composite"/>
</dbReference>
<feature type="region of interest" description="Disordered" evidence="1">
    <location>
        <begin position="1"/>
        <end position="27"/>
    </location>
</feature>
<dbReference type="CDD" id="cd01300">
    <property type="entry name" value="YtcJ_like"/>
    <property type="match status" value="1"/>
</dbReference>
<keyword evidence="4" id="KW-1185">Reference proteome</keyword>
<dbReference type="InterPro" id="IPR013108">
    <property type="entry name" value="Amidohydro_3"/>
</dbReference>
<dbReference type="Gene3D" id="3.10.310.70">
    <property type="match status" value="1"/>
</dbReference>